<dbReference type="Gene3D" id="3.30.420.10">
    <property type="entry name" value="Ribonuclease H-like superfamily/Ribonuclease H"/>
    <property type="match status" value="1"/>
</dbReference>
<proteinExistence type="predicted"/>
<sequence length="72" mass="8302">MLKCILSNNLNVSNERMNELLLRCLFEYRTSIHSSTGETPSKLMFGREPRTRLDLILPPTNTDMQTSQDSSR</sequence>
<dbReference type="GO" id="GO:0003676">
    <property type="term" value="F:nucleic acid binding"/>
    <property type="evidence" value="ECO:0007669"/>
    <property type="project" value="InterPro"/>
</dbReference>
<protein>
    <recommendedName>
        <fullName evidence="3">Integrase catalytic domain-containing protein</fullName>
    </recommendedName>
</protein>
<comment type="caution">
    <text evidence="1">The sequence shown here is derived from an EMBL/GenBank/DDBJ whole genome shotgun (WGS) entry which is preliminary data.</text>
</comment>
<evidence type="ECO:0000313" key="2">
    <source>
        <dbReference type="Proteomes" id="UP001314205"/>
    </source>
</evidence>
<dbReference type="AlphaFoldDB" id="A0AAV1KRY1"/>
<evidence type="ECO:0008006" key="3">
    <source>
        <dbReference type="Google" id="ProtNLM"/>
    </source>
</evidence>
<dbReference type="Proteomes" id="UP001314205">
    <property type="component" value="Unassembled WGS sequence"/>
</dbReference>
<dbReference type="InterPro" id="IPR036397">
    <property type="entry name" value="RNaseH_sf"/>
</dbReference>
<keyword evidence="2" id="KW-1185">Reference proteome</keyword>
<name>A0AAV1KRY1_9NEOP</name>
<reference evidence="1 2" key="1">
    <citation type="submission" date="2023-11" db="EMBL/GenBank/DDBJ databases">
        <authorList>
            <person name="Hedman E."/>
            <person name="Englund M."/>
            <person name="Stromberg M."/>
            <person name="Nyberg Akerstrom W."/>
            <person name="Nylinder S."/>
            <person name="Jareborg N."/>
            <person name="Kallberg Y."/>
            <person name="Kronander E."/>
        </authorList>
    </citation>
    <scope>NUCLEOTIDE SEQUENCE [LARGE SCALE GENOMIC DNA]</scope>
</reference>
<evidence type="ECO:0000313" key="1">
    <source>
        <dbReference type="EMBL" id="CAK1585801.1"/>
    </source>
</evidence>
<dbReference type="EMBL" id="CAVLGL010000080">
    <property type="protein sequence ID" value="CAK1585801.1"/>
    <property type="molecule type" value="Genomic_DNA"/>
</dbReference>
<organism evidence="1 2">
    <name type="scientific">Parnassius mnemosyne</name>
    <name type="common">clouded apollo</name>
    <dbReference type="NCBI Taxonomy" id="213953"/>
    <lineage>
        <taxon>Eukaryota</taxon>
        <taxon>Metazoa</taxon>
        <taxon>Ecdysozoa</taxon>
        <taxon>Arthropoda</taxon>
        <taxon>Hexapoda</taxon>
        <taxon>Insecta</taxon>
        <taxon>Pterygota</taxon>
        <taxon>Neoptera</taxon>
        <taxon>Endopterygota</taxon>
        <taxon>Lepidoptera</taxon>
        <taxon>Glossata</taxon>
        <taxon>Ditrysia</taxon>
        <taxon>Papilionoidea</taxon>
        <taxon>Papilionidae</taxon>
        <taxon>Parnassiinae</taxon>
        <taxon>Parnassini</taxon>
        <taxon>Parnassius</taxon>
        <taxon>Driopa</taxon>
    </lineage>
</organism>
<accession>A0AAV1KRY1</accession>
<gene>
    <name evidence="1" type="ORF">PARMNEM_LOCUS6835</name>
</gene>